<dbReference type="Proteomes" id="UP001172386">
    <property type="component" value="Unassembled WGS sequence"/>
</dbReference>
<keyword evidence="2" id="KW-1185">Reference proteome</keyword>
<dbReference type="EMBL" id="JAPDRQ010000199">
    <property type="protein sequence ID" value="KAJ9652447.1"/>
    <property type="molecule type" value="Genomic_DNA"/>
</dbReference>
<protein>
    <submittedName>
        <fullName evidence="1">Uncharacterized protein</fullName>
    </submittedName>
</protein>
<name>A0ACC2ZXY1_9EURO</name>
<reference evidence="1" key="1">
    <citation type="submission" date="2022-10" db="EMBL/GenBank/DDBJ databases">
        <title>Culturing micro-colonial fungi from biological soil crusts in the Mojave desert and describing Neophaeococcomyces mojavensis, and introducing the new genera and species Taxawa tesnikishii.</title>
        <authorList>
            <person name="Kurbessoian T."/>
            <person name="Stajich J.E."/>
        </authorList>
    </citation>
    <scope>NUCLEOTIDE SEQUENCE</scope>
    <source>
        <strain evidence="1">JES_112</strain>
    </source>
</reference>
<gene>
    <name evidence="1" type="ORF">H2198_008317</name>
</gene>
<comment type="caution">
    <text evidence="1">The sequence shown here is derived from an EMBL/GenBank/DDBJ whole genome shotgun (WGS) entry which is preliminary data.</text>
</comment>
<evidence type="ECO:0000313" key="1">
    <source>
        <dbReference type="EMBL" id="KAJ9652447.1"/>
    </source>
</evidence>
<sequence>MSDGLDIQEIPPLNDIMACTVCARGEPLPRSMDIEDPNIVTNHGPPSSLAIPTKTQKGELFDYKWKDGSNLVVKFLHPLQSKHNEYKDYHTRIENMVRETAIIWQTCTNITFKFVAYNAAEMPHLMLTFMTNKEVIDAGLSPNHYGHWSYLGQSCQGLNPSMNLNFVPILQELDRPEIKSDRRDYLSKYMHATILHEFGHALGFIHEHLRGDRGEKMELDIDAIIKYNKDKWGWSEEKTRANINDVWKMDYLNASTLDLKSIMIYPFEKFKLKQVPGKADEITQPTDLSDTDKAWARLIYPPIKAA</sequence>
<organism evidence="1 2">
    <name type="scientific">Neophaeococcomyces mojaviensis</name>
    <dbReference type="NCBI Taxonomy" id="3383035"/>
    <lineage>
        <taxon>Eukaryota</taxon>
        <taxon>Fungi</taxon>
        <taxon>Dikarya</taxon>
        <taxon>Ascomycota</taxon>
        <taxon>Pezizomycotina</taxon>
        <taxon>Eurotiomycetes</taxon>
        <taxon>Chaetothyriomycetidae</taxon>
        <taxon>Chaetothyriales</taxon>
        <taxon>Chaetothyriales incertae sedis</taxon>
        <taxon>Neophaeococcomyces</taxon>
    </lineage>
</organism>
<evidence type="ECO:0000313" key="2">
    <source>
        <dbReference type="Proteomes" id="UP001172386"/>
    </source>
</evidence>
<proteinExistence type="predicted"/>
<accession>A0ACC2ZXY1</accession>